<evidence type="ECO:0000259" key="7">
    <source>
        <dbReference type="Pfam" id="PF00441"/>
    </source>
</evidence>
<feature type="domain" description="Acyl-CoA dehydrogenase/oxidase N-terminal" evidence="9">
    <location>
        <begin position="7"/>
        <end position="123"/>
    </location>
</feature>
<dbReference type="Pfam" id="PF02770">
    <property type="entry name" value="Acyl-CoA_dh_M"/>
    <property type="match status" value="1"/>
</dbReference>
<dbReference type="InterPro" id="IPR036250">
    <property type="entry name" value="AcylCo_DH-like_C"/>
</dbReference>
<dbReference type="RefSeq" id="WP_229864265.1">
    <property type="nucleotide sequence ID" value="NZ_BNCJ01000013.1"/>
</dbReference>
<dbReference type="SUPFAM" id="SSF56645">
    <property type="entry name" value="Acyl-CoA dehydrogenase NM domain-like"/>
    <property type="match status" value="1"/>
</dbReference>
<keyword evidence="11" id="KW-1185">Reference proteome</keyword>
<dbReference type="Pfam" id="PF00441">
    <property type="entry name" value="Acyl-CoA_dh_1"/>
    <property type="match status" value="1"/>
</dbReference>
<dbReference type="Proteomes" id="UP000626220">
    <property type="component" value="Unassembled WGS sequence"/>
</dbReference>
<evidence type="ECO:0000313" key="10">
    <source>
        <dbReference type="EMBL" id="GHF61963.1"/>
    </source>
</evidence>
<dbReference type="AlphaFoldDB" id="A0A8J3H153"/>
<reference evidence="10" key="1">
    <citation type="journal article" date="2014" name="Int. J. Syst. Evol. Microbiol.">
        <title>Complete genome sequence of Corynebacterium casei LMG S-19264T (=DSM 44701T), isolated from a smear-ripened cheese.</title>
        <authorList>
            <consortium name="US DOE Joint Genome Institute (JGI-PGF)"/>
            <person name="Walter F."/>
            <person name="Albersmeier A."/>
            <person name="Kalinowski J."/>
            <person name="Ruckert C."/>
        </authorList>
    </citation>
    <scope>NUCLEOTIDE SEQUENCE</scope>
    <source>
        <strain evidence="10">KCTC 42650</strain>
    </source>
</reference>
<proteinExistence type="inferred from homology"/>
<dbReference type="InterPro" id="IPR046373">
    <property type="entry name" value="Acyl-CoA_Oxase/DH_mid-dom_sf"/>
</dbReference>
<evidence type="ECO:0000259" key="9">
    <source>
        <dbReference type="Pfam" id="PF02771"/>
    </source>
</evidence>
<gene>
    <name evidence="10" type="ORF">GCM10017056_36640</name>
</gene>
<keyword evidence="5 6" id="KW-0560">Oxidoreductase</keyword>
<dbReference type="InterPro" id="IPR052161">
    <property type="entry name" value="Mycobact_Acyl-CoA_DH"/>
</dbReference>
<evidence type="ECO:0000256" key="1">
    <source>
        <dbReference type="ARBA" id="ARBA00001974"/>
    </source>
</evidence>
<dbReference type="Pfam" id="PF02771">
    <property type="entry name" value="Acyl-CoA_dh_N"/>
    <property type="match status" value="1"/>
</dbReference>
<dbReference type="InterPro" id="IPR006091">
    <property type="entry name" value="Acyl-CoA_Oxase/DH_mid-dom"/>
</dbReference>
<protein>
    <submittedName>
        <fullName evidence="10">Acyl-CoA dehydrogenase</fullName>
    </submittedName>
</protein>
<accession>A0A8J3H153</accession>
<keyword evidence="3 6" id="KW-0285">Flavoprotein</keyword>
<feature type="domain" description="Acyl-CoA dehydrogenase/oxidase C-terminal" evidence="7">
    <location>
        <begin position="235"/>
        <end position="397"/>
    </location>
</feature>
<dbReference type="InterPro" id="IPR009100">
    <property type="entry name" value="AcylCoA_DH/oxidase_NM_dom_sf"/>
</dbReference>
<dbReference type="GO" id="GO:0050660">
    <property type="term" value="F:flavin adenine dinucleotide binding"/>
    <property type="evidence" value="ECO:0007669"/>
    <property type="project" value="InterPro"/>
</dbReference>
<dbReference type="GO" id="GO:0016627">
    <property type="term" value="F:oxidoreductase activity, acting on the CH-CH group of donors"/>
    <property type="evidence" value="ECO:0007669"/>
    <property type="project" value="InterPro"/>
</dbReference>
<dbReference type="Gene3D" id="2.40.110.10">
    <property type="entry name" value="Butyryl-CoA Dehydrogenase, subunit A, domain 2"/>
    <property type="match status" value="1"/>
</dbReference>
<dbReference type="EMBL" id="BNCJ01000013">
    <property type="protein sequence ID" value="GHF61963.1"/>
    <property type="molecule type" value="Genomic_DNA"/>
</dbReference>
<evidence type="ECO:0000259" key="8">
    <source>
        <dbReference type="Pfam" id="PF02770"/>
    </source>
</evidence>
<dbReference type="InterPro" id="IPR013786">
    <property type="entry name" value="AcylCoA_DH/ox_N"/>
</dbReference>
<keyword evidence="4 6" id="KW-0274">FAD</keyword>
<evidence type="ECO:0000256" key="3">
    <source>
        <dbReference type="ARBA" id="ARBA00022630"/>
    </source>
</evidence>
<sequence length="404" mass="44090">MDASPDPDLEAFRKTVRDFLHQTITPDIRAQAQRQAGIAAEPALGIWWLKELHKKGWAAPAWPKEYGGTGWDAARRHIFEEECVRAGAPTLWVSGHQLLGPVVMQFGTQAQKDFFLPRILNGEHYWSQGFSEPGSGSDLASLSTQAVLDGDHYIVNGGKIWTSHAHWSNWIFLLVRTAKPANKREGITFLVAPTDTPGITVQPIVSMSGEHETNQVFLDNVRIPVTNRIGDEGLGWAIAKYLLEFERAGSYAAQAQASLDEARIAAKSPDPVTGERQWDDPQFRRDFADAQLRVTAQSWMEKRVVSAISSGQNVGDAIASILKLRGSECQQAAQEVSVAALGPLGMADQRAALKPGSNEAAIGTPSAIRPTAKYLNGRAASIYGGSNEIQRNILFRFISAGQVP</sequence>
<evidence type="ECO:0000256" key="6">
    <source>
        <dbReference type="RuleBase" id="RU362125"/>
    </source>
</evidence>
<comment type="similarity">
    <text evidence="2 6">Belongs to the acyl-CoA dehydrogenase family.</text>
</comment>
<dbReference type="InterPro" id="IPR037069">
    <property type="entry name" value="AcylCoA_DH/ox_N_sf"/>
</dbReference>
<dbReference type="Gene3D" id="1.20.140.10">
    <property type="entry name" value="Butyryl-CoA Dehydrogenase, subunit A, domain 3"/>
    <property type="match status" value="1"/>
</dbReference>
<dbReference type="SUPFAM" id="SSF47203">
    <property type="entry name" value="Acyl-CoA dehydrogenase C-terminal domain-like"/>
    <property type="match status" value="1"/>
</dbReference>
<evidence type="ECO:0000256" key="4">
    <source>
        <dbReference type="ARBA" id="ARBA00022827"/>
    </source>
</evidence>
<organism evidence="10 11">
    <name type="scientific">Seohaeicola zhoushanensis</name>
    <dbReference type="NCBI Taxonomy" id="1569283"/>
    <lineage>
        <taxon>Bacteria</taxon>
        <taxon>Pseudomonadati</taxon>
        <taxon>Pseudomonadota</taxon>
        <taxon>Alphaproteobacteria</taxon>
        <taxon>Rhodobacterales</taxon>
        <taxon>Roseobacteraceae</taxon>
        <taxon>Seohaeicola</taxon>
    </lineage>
</organism>
<comment type="cofactor">
    <cofactor evidence="1 6">
        <name>FAD</name>
        <dbReference type="ChEBI" id="CHEBI:57692"/>
    </cofactor>
</comment>
<feature type="domain" description="Acyl-CoA oxidase/dehydrogenase middle" evidence="8">
    <location>
        <begin position="129"/>
        <end position="221"/>
    </location>
</feature>
<evidence type="ECO:0000256" key="5">
    <source>
        <dbReference type="ARBA" id="ARBA00023002"/>
    </source>
</evidence>
<reference evidence="10" key="2">
    <citation type="submission" date="2020-09" db="EMBL/GenBank/DDBJ databases">
        <authorList>
            <person name="Sun Q."/>
            <person name="Kim S."/>
        </authorList>
    </citation>
    <scope>NUCLEOTIDE SEQUENCE</scope>
    <source>
        <strain evidence="10">KCTC 42650</strain>
    </source>
</reference>
<dbReference type="Gene3D" id="1.10.540.10">
    <property type="entry name" value="Acyl-CoA dehydrogenase/oxidase, N-terminal domain"/>
    <property type="match status" value="1"/>
</dbReference>
<evidence type="ECO:0000313" key="11">
    <source>
        <dbReference type="Proteomes" id="UP000626220"/>
    </source>
</evidence>
<dbReference type="InterPro" id="IPR009075">
    <property type="entry name" value="AcylCo_DH/oxidase_C"/>
</dbReference>
<comment type="caution">
    <text evidence="10">The sequence shown here is derived from an EMBL/GenBank/DDBJ whole genome shotgun (WGS) entry which is preliminary data.</text>
</comment>
<evidence type="ECO:0000256" key="2">
    <source>
        <dbReference type="ARBA" id="ARBA00009347"/>
    </source>
</evidence>
<dbReference type="PANTHER" id="PTHR43292:SF3">
    <property type="entry name" value="ACYL-COA DEHYDROGENASE FADE29"/>
    <property type="match status" value="1"/>
</dbReference>
<dbReference type="GO" id="GO:0005886">
    <property type="term" value="C:plasma membrane"/>
    <property type="evidence" value="ECO:0007669"/>
    <property type="project" value="TreeGrafter"/>
</dbReference>
<dbReference type="PANTHER" id="PTHR43292">
    <property type="entry name" value="ACYL-COA DEHYDROGENASE"/>
    <property type="match status" value="1"/>
</dbReference>
<name>A0A8J3H153_9RHOB</name>